<dbReference type="Pfam" id="PF03080">
    <property type="entry name" value="Neprosin"/>
    <property type="match status" value="1"/>
</dbReference>
<dbReference type="InterPro" id="IPR004314">
    <property type="entry name" value="Neprosin"/>
</dbReference>
<dbReference type="EMBL" id="JAKOGI010000126">
    <property type="protein sequence ID" value="KAJ8443120.1"/>
    <property type="molecule type" value="Genomic_DNA"/>
</dbReference>
<feature type="chain" id="PRO_5040130363" description="Neprosin PEP catalytic domain-containing protein" evidence="1">
    <location>
        <begin position="25"/>
        <end position="369"/>
    </location>
</feature>
<protein>
    <recommendedName>
        <fullName evidence="2">Neprosin PEP catalytic domain-containing protein</fullName>
    </recommendedName>
</protein>
<proteinExistence type="predicted"/>
<reference evidence="3" key="1">
    <citation type="submission" date="2022-04" db="EMBL/GenBank/DDBJ databases">
        <title>Carnegiea gigantea Genome sequencing and assembly v2.</title>
        <authorList>
            <person name="Copetti D."/>
            <person name="Sanderson M.J."/>
            <person name="Burquez A."/>
            <person name="Wojciechowski M.F."/>
        </authorList>
    </citation>
    <scope>NUCLEOTIDE SEQUENCE</scope>
    <source>
        <strain evidence="3">SGP5-SGP5p</strain>
        <tissue evidence="3">Aerial part</tissue>
    </source>
</reference>
<dbReference type="Proteomes" id="UP001153076">
    <property type="component" value="Unassembled WGS sequence"/>
</dbReference>
<dbReference type="AlphaFoldDB" id="A0A9Q1KGI3"/>
<dbReference type="PROSITE" id="PS52045">
    <property type="entry name" value="NEPROSIN_PEP_CD"/>
    <property type="match status" value="1"/>
</dbReference>
<feature type="domain" description="Neprosin PEP catalytic" evidence="2">
    <location>
        <begin position="148"/>
        <end position="369"/>
    </location>
</feature>
<evidence type="ECO:0000313" key="3">
    <source>
        <dbReference type="EMBL" id="KAJ8443120.1"/>
    </source>
</evidence>
<dbReference type="Pfam" id="PF14365">
    <property type="entry name" value="Neprosin_AP"/>
    <property type="match status" value="1"/>
</dbReference>
<dbReference type="PANTHER" id="PTHR31589:SF235">
    <property type="entry name" value="PROTEIN, PUTATIVE (DUF239)-RELATED"/>
    <property type="match status" value="1"/>
</dbReference>
<gene>
    <name evidence="3" type="ORF">Cgig2_030888</name>
</gene>
<dbReference type="OrthoDB" id="1858978at2759"/>
<organism evidence="3 4">
    <name type="scientific">Carnegiea gigantea</name>
    <dbReference type="NCBI Taxonomy" id="171969"/>
    <lineage>
        <taxon>Eukaryota</taxon>
        <taxon>Viridiplantae</taxon>
        <taxon>Streptophyta</taxon>
        <taxon>Embryophyta</taxon>
        <taxon>Tracheophyta</taxon>
        <taxon>Spermatophyta</taxon>
        <taxon>Magnoliopsida</taxon>
        <taxon>eudicotyledons</taxon>
        <taxon>Gunneridae</taxon>
        <taxon>Pentapetalae</taxon>
        <taxon>Caryophyllales</taxon>
        <taxon>Cactineae</taxon>
        <taxon>Cactaceae</taxon>
        <taxon>Cactoideae</taxon>
        <taxon>Echinocereeae</taxon>
        <taxon>Carnegiea</taxon>
    </lineage>
</organism>
<keyword evidence="1" id="KW-0732">Signal</keyword>
<feature type="signal peptide" evidence="1">
    <location>
        <begin position="1"/>
        <end position="24"/>
    </location>
</feature>
<evidence type="ECO:0000256" key="1">
    <source>
        <dbReference type="SAM" id="SignalP"/>
    </source>
</evidence>
<dbReference type="InterPro" id="IPR025521">
    <property type="entry name" value="Neprosin_propep"/>
</dbReference>
<keyword evidence="4" id="KW-1185">Reference proteome</keyword>
<name>A0A9Q1KGI3_9CARY</name>
<comment type="caution">
    <text evidence="3">The sequence shown here is derived from an EMBL/GenBank/DDBJ whole genome shotgun (WGS) entry which is preliminary data.</text>
</comment>
<evidence type="ECO:0000259" key="2">
    <source>
        <dbReference type="PROSITE" id="PS52045"/>
    </source>
</evidence>
<sequence length="369" mass="41872">MAMKTVASYIVFFLSILSNHETEAIKQFTQNRIHWEEQFKRLQKPSVKTIKTEYGDLYDCVDFYKQPTFDHPLLKNHTFHPQMRPSFAPKRMKTDTPSEAKDTVLDSIKLEDGGCPTGTVPIRRVTKNEFMEIMQFTEEYTSRTKPYTNQPGSHFAIAQTKTNPSTVYNGVGGVLTLHDPSVRSSQFSAGEFIIMNGNDAIRVGWMAGQSHCFNTLCPGFISVREDIPIDVAFARVSKYGHSAVSCQFFIYQDAKNGNWWLELAPEGIIIGFWPQKIFTGLAHSASYIAVGGQVYGPPDQPLPQMGNGRYPVEDITLSAYCRDFIVVDANYKQIDTQDTEEYRDDKHYAVYDHGYEEGLGRLVFYGGPW</sequence>
<dbReference type="InterPro" id="IPR053168">
    <property type="entry name" value="Glutamic_endopeptidase"/>
</dbReference>
<evidence type="ECO:0000313" key="4">
    <source>
        <dbReference type="Proteomes" id="UP001153076"/>
    </source>
</evidence>
<accession>A0A9Q1KGI3</accession>
<dbReference type="PANTHER" id="PTHR31589">
    <property type="entry name" value="PROTEIN, PUTATIVE (DUF239)-RELATED-RELATED"/>
    <property type="match status" value="1"/>
</dbReference>